<dbReference type="AlphaFoldDB" id="A0A1J1GTB8"/>
<dbReference type="RefSeq" id="XP_028528283.1">
    <property type="nucleotide sequence ID" value="XM_028671652.1"/>
</dbReference>
<evidence type="ECO:0000313" key="2">
    <source>
        <dbReference type="Proteomes" id="UP000220797"/>
    </source>
</evidence>
<gene>
    <name evidence="1" type="ORF">PGAL8A_00267600</name>
</gene>
<accession>A0A1J1GTB8</accession>
<organism evidence="1 2">
    <name type="scientific">Plasmodium gallinaceum</name>
    <dbReference type="NCBI Taxonomy" id="5849"/>
    <lineage>
        <taxon>Eukaryota</taxon>
        <taxon>Sar</taxon>
        <taxon>Alveolata</taxon>
        <taxon>Apicomplexa</taxon>
        <taxon>Aconoidasida</taxon>
        <taxon>Haemosporida</taxon>
        <taxon>Plasmodiidae</taxon>
        <taxon>Plasmodium</taxon>
        <taxon>Plasmodium (Haemamoeba)</taxon>
    </lineage>
</organism>
<dbReference type="Proteomes" id="UP000220797">
    <property type="component" value="Unassembled WGS sequence"/>
</dbReference>
<dbReference type="VEuPathDB" id="PlasmoDB:PGAL8A_00267600"/>
<comment type="caution">
    <text evidence="1">The sequence shown here is derived from an EMBL/GenBank/DDBJ whole genome shotgun (WGS) entry which is preliminary data.</text>
</comment>
<protein>
    <submittedName>
        <fullName evidence="1">Fam-i protein</fullName>
    </submittedName>
</protein>
<reference evidence="1" key="1">
    <citation type="submission" date="2015-04" db="EMBL/GenBank/DDBJ databases">
        <authorList>
            <consortium name="Pathogen Informatics"/>
        </authorList>
    </citation>
    <scope>NUCLEOTIDE SEQUENCE [LARGE SCALE GENOMIC DNA]</scope>
    <source>
        <strain evidence="1">8A</strain>
    </source>
</reference>
<evidence type="ECO:0000313" key="1">
    <source>
        <dbReference type="EMBL" id="CRG95473.1"/>
    </source>
</evidence>
<dbReference type="EMBL" id="CVMV01000036">
    <property type="protein sequence ID" value="CRG95473.1"/>
    <property type="molecule type" value="Genomic_DNA"/>
</dbReference>
<sequence length="93" mass="10525">MDLNLSDAINIDSNKRLNEGDSTTGFTHRTIKDATVTKRENPLHNCFLKLRDAIKKPSKDINLDSATSKNLLHKKSLSIFQLVIIIISFLRFA</sequence>
<keyword evidence="2" id="KW-1185">Reference proteome</keyword>
<dbReference type="GeneID" id="39731205"/>
<name>A0A1J1GTB8_PLAGA</name>
<proteinExistence type="predicted"/>
<feature type="non-terminal residue" evidence="1">
    <location>
        <position position="93"/>
    </location>
</feature>